<evidence type="ECO:0000313" key="11">
    <source>
        <dbReference type="Proteomes" id="UP000198757"/>
    </source>
</evidence>
<keyword evidence="8" id="KW-0732">Signal</keyword>
<keyword evidence="6 7" id="KW-0998">Cell outer membrane</keyword>
<evidence type="ECO:0000313" key="10">
    <source>
        <dbReference type="EMBL" id="SDC35724.1"/>
    </source>
</evidence>
<dbReference type="OrthoDB" id="9768177at2"/>
<dbReference type="InterPro" id="IPR012910">
    <property type="entry name" value="Plug_dom"/>
</dbReference>
<dbReference type="InterPro" id="IPR023997">
    <property type="entry name" value="TonB-dep_OMP_SusC/RagA_CS"/>
</dbReference>
<dbReference type="GO" id="GO:0009279">
    <property type="term" value="C:cell outer membrane"/>
    <property type="evidence" value="ECO:0007669"/>
    <property type="project" value="UniProtKB-SubCell"/>
</dbReference>
<feature type="domain" description="TonB-dependent receptor plug" evidence="9">
    <location>
        <begin position="114"/>
        <end position="219"/>
    </location>
</feature>
<dbReference type="STRING" id="1285928.SAMN04487894_102139"/>
<proteinExistence type="inferred from homology"/>
<gene>
    <name evidence="10" type="ORF">SAMN04487894_102139</name>
</gene>
<feature type="signal peptide" evidence="8">
    <location>
        <begin position="1"/>
        <end position="20"/>
    </location>
</feature>
<dbReference type="AlphaFoldDB" id="A0A1G6KXL9"/>
<dbReference type="InterPro" id="IPR037066">
    <property type="entry name" value="Plug_dom_sf"/>
</dbReference>
<evidence type="ECO:0000256" key="2">
    <source>
        <dbReference type="ARBA" id="ARBA00022448"/>
    </source>
</evidence>
<dbReference type="Gene3D" id="2.40.170.20">
    <property type="entry name" value="TonB-dependent receptor, beta-barrel domain"/>
    <property type="match status" value="1"/>
</dbReference>
<dbReference type="NCBIfam" id="TIGR04056">
    <property type="entry name" value="OMP_RagA_SusC"/>
    <property type="match status" value="1"/>
</dbReference>
<keyword evidence="2 7" id="KW-0813">Transport</keyword>
<keyword evidence="4 7" id="KW-0812">Transmembrane</keyword>
<sequence length="1043" mass="113654">MRKVVLLLTMLMGFSFLAFSQTRVITGTVTDESGKAIPFATIAEKGAAHAVAANEAGVFSIQIKNGATLSVSATGFVSQEVPSPGSPLAVVLKTASQTIEEVVVTAYGATKRKAFTGTASVINSDKFKDMQVSSLTNVLQGQASGVLAVSGSGQPGENATIRIRGIGSLSASSDPLILLDGAPYAGNINSINPNDIESITVLKDASSTALYGSRAANGILQITTKQGNGPTKIDASFLYGFSSRAVPDYKYLSTGQIYETTWLALKNEADLNPTLITQAGVTSAAAYASKTVAGLIAYNPYRMAQPVGLDGKIVPGASLLWNEDWSKQLLRVGHRKQADLSISGGTDKTKYFISGQYLDDPGLVVSSFFKRYSTRIKVDTKISSWLKAGLNTNVSYSNQSYPAQGGSAYSNSIQWIRSASSIFPAYLVDTATGSYILDAKGNKILDYGNNGQQTRPYGAGSNALGAVTLNQTSYDRFITSLNGYAEAHLLPGLDFRTQYVIDYYLYSANQYYNPFLGDGAAYKGRSYKERDVTSSQTFTNTLTYDKSLDKANHINVVLGMEAYRWNNGNVAAENRGFTFPDVTELDYGSNPITASSWSYNNRMVSYFGRLNYDVFDRYHLSLSARTDASTRFADSVRWGKFYSAGFAWNINRESFFHSDVVSDLKLRVSYGTTGNSATSSFFPYLGLYDAGWNIADFSGSVISSVTNGLLSWEKQKTLDLGLDFGFWNNRITGSFTYFDRVSDGLLFAKPLPPSSGVSSVTSNIAKVSNKGYEVDFNTRNISNGDFLWTTSLNFTTIKNKVLELPNHKDVAGSGLSMLSEGKSVYNYYIREYAGVDMADGRPMWYKDVLDGDGKVTGKDITKTYSEATRYFKGSSLPAWSGGISNYVRYKDIDLSFLISVSHGGKVYDYNYAALMHGGIGTSVGQNWSPDILNSWKSPSDPGDGITPKLMQTTDYQPTSVSTRFLYDGSFARVRNVTMGYNIPKKIIERYKINRVRFYVDMQNPLTFFGRKGFDPEEGGLNGASANNNSAVYKSISFGVNVNL</sequence>
<dbReference type="PROSITE" id="PS52016">
    <property type="entry name" value="TONB_DEPENDENT_REC_3"/>
    <property type="match status" value="1"/>
</dbReference>
<evidence type="ECO:0000256" key="1">
    <source>
        <dbReference type="ARBA" id="ARBA00004571"/>
    </source>
</evidence>
<organism evidence="10 11">
    <name type="scientific">Niabella drilacis (strain DSM 25811 / CCM 8410 / CCUG 62505 / LMG 26954 / E90)</name>
    <dbReference type="NCBI Taxonomy" id="1285928"/>
    <lineage>
        <taxon>Bacteria</taxon>
        <taxon>Pseudomonadati</taxon>
        <taxon>Bacteroidota</taxon>
        <taxon>Chitinophagia</taxon>
        <taxon>Chitinophagales</taxon>
        <taxon>Chitinophagaceae</taxon>
        <taxon>Niabella</taxon>
    </lineage>
</organism>
<dbReference type="InterPro" id="IPR023996">
    <property type="entry name" value="TonB-dep_OMP_SusC/RagA"/>
</dbReference>
<evidence type="ECO:0000256" key="8">
    <source>
        <dbReference type="SAM" id="SignalP"/>
    </source>
</evidence>
<dbReference type="EMBL" id="FMZO01000002">
    <property type="protein sequence ID" value="SDC35724.1"/>
    <property type="molecule type" value="Genomic_DNA"/>
</dbReference>
<dbReference type="Pfam" id="PF13715">
    <property type="entry name" value="CarbopepD_reg_2"/>
    <property type="match status" value="1"/>
</dbReference>
<dbReference type="Gene3D" id="2.60.40.1120">
    <property type="entry name" value="Carboxypeptidase-like, regulatory domain"/>
    <property type="match status" value="1"/>
</dbReference>
<dbReference type="RefSeq" id="WP_090388772.1">
    <property type="nucleotide sequence ID" value="NZ_FMZO01000002.1"/>
</dbReference>
<accession>A0A1G6KXL9</accession>
<dbReference type="SUPFAM" id="SSF56935">
    <property type="entry name" value="Porins"/>
    <property type="match status" value="1"/>
</dbReference>
<reference evidence="11" key="1">
    <citation type="submission" date="2016-10" db="EMBL/GenBank/DDBJ databases">
        <authorList>
            <person name="Varghese N."/>
            <person name="Submissions S."/>
        </authorList>
    </citation>
    <scope>NUCLEOTIDE SEQUENCE [LARGE SCALE GENOMIC DNA]</scope>
    <source>
        <strain evidence="11">DSM 25811 / CCM 8410 / LMG 26954 / E90</strain>
    </source>
</reference>
<keyword evidence="3 7" id="KW-1134">Transmembrane beta strand</keyword>
<protein>
    <submittedName>
        <fullName evidence="10">TonB-linked outer membrane protein, SusC/RagA family</fullName>
    </submittedName>
</protein>
<dbReference type="Proteomes" id="UP000198757">
    <property type="component" value="Unassembled WGS sequence"/>
</dbReference>
<evidence type="ECO:0000256" key="5">
    <source>
        <dbReference type="ARBA" id="ARBA00023136"/>
    </source>
</evidence>
<evidence type="ECO:0000259" key="9">
    <source>
        <dbReference type="Pfam" id="PF07715"/>
    </source>
</evidence>
<dbReference type="InterPro" id="IPR036942">
    <property type="entry name" value="Beta-barrel_TonB_sf"/>
</dbReference>
<dbReference type="InterPro" id="IPR039426">
    <property type="entry name" value="TonB-dep_rcpt-like"/>
</dbReference>
<dbReference type="NCBIfam" id="TIGR04057">
    <property type="entry name" value="SusC_RagA_signa"/>
    <property type="match status" value="1"/>
</dbReference>
<dbReference type="FunFam" id="2.170.130.10:FF:000003">
    <property type="entry name" value="SusC/RagA family TonB-linked outer membrane protein"/>
    <property type="match status" value="1"/>
</dbReference>
<keyword evidence="11" id="KW-1185">Reference proteome</keyword>
<evidence type="ECO:0000256" key="7">
    <source>
        <dbReference type="PROSITE-ProRule" id="PRU01360"/>
    </source>
</evidence>
<feature type="chain" id="PRO_5011489038" evidence="8">
    <location>
        <begin position="21"/>
        <end position="1043"/>
    </location>
</feature>
<dbReference type="Gene3D" id="2.170.130.10">
    <property type="entry name" value="TonB-dependent receptor, plug domain"/>
    <property type="match status" value="1"/>
</dbReference>
<evidence type="ECO:0000256" key="4">
    <source>
        <dbReference type="ARBA" id="ARBA00022692"/>
    </source>
</evidence>
<comment type="subcellular location">
    <subcellularLocation>
        <location evidence="1 7">Cell outer membrane</location>
        <topology evidence="1 7">Multi-pass membrane protein</topology>
    </subcellularLocation>
</comment>
<dbReference type="SUPFAM" id="SSF49464">
    <property type="entry name" value="Carboxypeptidase regulatory domain-like"/>
    <property type="match status" value="1"/>
</dbReference>
<name>A0A1G6KXL9_NIADE</name>
<evidence type="ECO:0000256" key="3">
    <source>
        <dbReference type="ARBA" id="ARBA00022452"/>
    </source>
</evidence>
<keyword evidence="5 7" id="KW-0472">Membrane</keyword>
<comment type="similarity">
    <text evidence="7">Belongs to the TonB-dependent receptor family.</text>
</comment>
<evidence type="ECO:0000256" key="6">
    <source>
        <dbReference type="ARBA" id="ARBA00023237"/>
    </source>
</evidence>
<dbReference type="InterPro" id="IPR008969">
    <property type="entry name" value="CarboxyPept-like_regulatory"/>
</dbReference>
<dbReference type="Pfam" id="PF07715">
    <property type="entry name" value="Plug"/>
    <property type="match status" value="1"/>
</dbReference>